<proteinExistence type="predicted"/>
<evidence type="ECO:0000313" key="2">
    <source>
        <dbReference type="Proteomes" id="UP001196413"/>
    </source>
</evidence>
<reference evidence="1" key="1">
    <citation type="submission" date="2021-06" db="EMBL/GenBank/DDBJ databases">
        <title>Parelaphostrongylus tenuis whole genome reference sequence.</title>
        <authorList>
            <person name="Garwood T.J."/>
            <person name="Larsen P.A."/>
            <person name="Fountain-Jones N.M."/>
            <person name="Garbe J.R."/>
            <person name="Macchietto M.G."/>
            <person name="Kania S.A."/>
            <person name="Gerhold R.W."/>
            <person name="Richards J.E."/>
            <person name="Wolf T.M."/>
        </authorList>
    </citation>
    <scope>NUCLEOTIDE SEQUENCE</scope>
    <source>
        <strain evidence="1">MNPRO001-30</strain>
        <tissue evidence="1">Meninges</tissue>
    </source>
</reference>
<gene>
    <name evidence="1" type="ORF">KIN20_027186</name>
</gene>
<comment type="caution">
    <text evidence="1">The sequence shown here is derived from an EMBL/GenBank/DDBJ whole genome shotgun (WGS) entry which is preliminary data.</text>
</comment>
<keyword evidence="2" id="KW-1185">Reference proteome</keyword>
<dbReference type="InterPro" id="IPR019425">
    <property type="entry name" value="7TM_GPCR_serpentine_rcpt_Srt"/>
</dbReference>
<dbReference type="Pfam" id="PF10321">
    <property type="entry name" value="7TM_GPCR_Srt"/>
    <property type="match status" value="1"/>
</dbReference>
<sequence>MAALMVNSLLTGYLWIIGANYCYSPKLIFIAGSMGLGGLMFDNSVRTNHINMEKSIQDVEGKRSGSAEEELIISTMMDRSCLKFSELLVIPKCQICVAIVLPLQPKRERFNMGVPEFHDDRPDQYSMTFIKKMTTSKQQANNSSRPFMKCWCRERNKM</sequence>
<dbReference type="Proteomes" id="UP001196413">
    <property type="component" value="Unassembled WGS sequence"/>
</dbReference>
<protein>
    <submittedName>
        <fullName evidence="1">Uncharacterized protein</fullName>
    </submittedName>
</protein>
<dbReference type="EMBL" id="JAHQIW010005573">
    <property type="protein sequence ID" value="KAJ1366509.1"/>
    <property type="molecule type" value="Genomic_DNA"/>
</dbReference>
<name>A0AAD5QZ88_PARTN</name>
<dbReference type="AlphaFoldDB" id="A0AAD5QZ88"/>
<evidence type="ECO:0000313" key="1">
    <source>
        <dbReference type="EMBL" id="KAJ1366509.1"/>
    </source>
</evidence>
<accession>A0AAD5QZ88</accession>
<organism evidence="1 2">
    <name type="scientific">Parelaphostrongylus tenuis</name>
    <name type="common">Meningeal worm</name>
    <dbReference type="NCBI Taxonomy" id="148309"/>
    <lineage>
        <taxon>Eukaryota</taxon>
        <taxon>Metazoa</taxon>
        <taxon>Ecdysozoa</taxon>
        <taxon>Nematoda</taxon>
        <taxon>Chromadorea</taxon>
        <taxon>Rhabditida</taxon>
        <taxon>Rhabditina</taxon>
        <taxon>Rhabditomorpha</taxon>
        <taxon>Strongyloidea</taxon>
        <taxon>Metastrongylidae</taxon>
        <taxon>Parelaphostrongylus</taxon>
    </lineage>
</organism>